<reference evidence="1 2" key="2">
    <citation type="journal article" date="2022" name="Mol. Ecol. Resour.">
        <title>The genomes of chicory, endive, great burdock and yacon provide insights into Asteraceae paleo-polyploidization history and plant inulin production.</title>
        <authorList>
            <person name="Fan W."/>
            <person name="Wang S."/>
            <person name="Wang H."/>
            <person name="Wang A."/>
            <person name="Jiang F."/>
            <person name="Liu H."/>
            <person name="Zhao H."/>
            <person name="Xu D."/>
            <person name="Zhang Y."/>
        </authorList>
    </citation>
    <scope>NUCLEOTIDE SEQUENCE [LARGE SCALE GENOMIC DNA]</scope>
    <source>
        <strain evidence="2">cv. Yunnan</strain>
        <tissue evidence="1">Leaves</tissue>
    </source>
</reference>
<dbReference type="Proteomes" id="UP001056120">
    <property type="component" value="Linkage Group LG18"/>
</dbReference>
<organism evidence="1 2">
    <name type="scientific">Smallanthus sonchifolius</name>
    <dbReference type="NCBI Taxonomy" id="185202"/>
    <lineage>
        <taxon>Eukaryota</taxon>
        <taxon>Viridiplantae</taxon>
        <taxon>Streptophyta</taxon>
        <taxon>Embryophyta</taxon>
        <taxon>Tracheophyta</taxon>
        <taxon>Spermatophyta</taxon>
        <taxon>Magnoliopsida</taxon>
        <taxon>eudicotyledons</taxon>
        <taxon>Gunneridae</taxon>
        <taxon>Pentapetalae</taxon>
        <taxon>asterids</taxon>
        <taxon>campanulids</taxon>
        <taxon>Asterales</taxon>
        <taxon>Asteraceae</taxon>
        <taxon>Asteroideae</taxon>
        <taxon>Heliantheae alliance</taxon>
        <taxon>Millerieae</taxon>
        <taxon>Smallanthus</taxon>
    </lineage>
</organism>
<name>A0ACB9ECE5_9ASTR</name>
<dbReference type="EMBL" id="CM042035">
    <property type="protein sequence ID" value="KAI3756604.1"/>
    <property type="molecule type" value="Genomic_DNA"/>
</dbReference>
<evidence type="ECO:0000313" key="2">
    <source>
        <dbReference type="Proteomes" id="UP001056120"/>
    </source>
</evidence>
<evidence type="ECO:0000313" key="1">
    <source>
        <dbReference type="EMBL" id="KAI3756604.1"/>
    </source>
</evidence>
<gene>
    <name evidence="1" type="ORF">L1987_56426</name>
</gene>
<proteinExistence type="predicted"/>
<reference evidence="2" key="1">
    <citation type="journal article" date="2022" name="Mol. Ecol. Resour.">
        <title>The genomes of chicory, endive, great burdock and yacon provide insights into Asteraceae palaeo-polyploidization history and plant inulin production.</title>
        <authorList>
            <person name="Fan W."/>
            <person name="Wang S."/>
            <person name="Wang H."/>
            <person name="Wang A."/>
            <person name="Jiang F."/>
            <person name="Liu H."/>
            <person name="Zhao H."/>
            <person name="Xu D."/>
            <person name="Zhang Y."/>
        </authorList>
    </citation>
    <scope>NUCLEOTIDE SEQUENCE [LARGE SCALE GENOMIC DNA]</scope>
    <source>
        <strain evidence="2">cv. Yunnan</strain>
    </source>
</reference>
<sequence>MPSYTDYNYFAMWLTIVSEPHSCLNIIIIIIIIISLHLNAQIMIGTCVFCMALIHCAVFITRGIHIK</sequence>
<accession>A0ACB9ECE5</accession>
<protein>
    <submittedName>
        <fullName evidence="1">Uncharacterized protein</fullName>
    </submittedName>
</protein>
<comment type="caution">
    <text evidence="1">The sequence shown here is derived from an EMBL/GenBank/DDBJ whole genome shotgun (WGS) entry which is preliminary data.</text>
</comment>
<keyword evidence="2" id="KW-1185">Reference proteome</keyword>